<evidence type="ECO:0000259" key="2">
    <source>
        <dbReference type="Pfam" id="PF15445"/>
    </source>
</evidence>
<organism evidence="3 4">
    <name type="scientific">Plasmodium gaboni</name>
    <dbReference type="NCBI Taxonomy" id="647221"/>
    <lineage>
        <taxon>Eukaryota</taxon>
        <taxon>Sar</taxon>
        <taxon>Alveolata</taxon>
        <taxon>Apicomplexa</taxon>
        <taxon>Aconoidasida</taxon>
        <taxon>Haemosporida</taxon>
        <taxon>Plasmodiidae</taxon>
        <taxon>Plasmodium</taxon>
        <taxon>Plasmodium (Laverania)</taxon>
    </lineage>
</organism>
<dbReference type="Gene3D" id="1.10.1900.40">
    <property type="entry name" value="Acidic terminal segments, variant surface antigen of PfEMP1"/>
    <property type="match status" value="1"/>
</dbReference>
<evidence type="ECO:0000313" key="3">
    <source>
        <dbReference type="EMBL" id="KYN92928.1"/>
    </source>
</evidence>
<dbReference type="EMBL" id="LVLB01000448">
    <property type="protein sequence ID" value="KYN92928.1"/>
    <property type="molecule type" value="Genomic_DNA"/>
</dbReference>
<dbReference type="InterPro" id="IPR029211">
    <property type="entry name" value="PfEMP1_ATS"/>
</dbReference>
<dbReference type="VEuPathDB" id="PlasmoDB:PGSY75_0045000"/>
<name>A0A151L1V0_9APIC</name>
<reference evidence="3 4" key="1">
    <citation type="journal article" date="2016" name="Nat. Commun.">
        <title>Genomes of cryptic chimpanzee Plasmodium species reveal key evolutionary events leading to human malaria.</title>
        <authorList>
            <person name="Sundararaman S.A."/>
            <person name="Plenderleith L.J."/>
            <person name="Liu W."/>
            <person name="Loy D.E."/>
            <person name="Learn G.H."/>
            <person name="Li Y."/>
            <person name="Shaw K.S."/>
            <person name="Ayouba A."/>
            <person name="Peeters M."/>
            <person name="Speede S."/>
            <person name="Shaw G.M."/>
            <person name="Bushman F.D."/>
            <person name="Brisson D."/>
            <person name="Rayner J.C."/>
            <person name="Sharp P.M."/>
            <person name="Hahn B.H."/>
        </authorList>
    </citation>
    <scope>NUCLEOTIDE SEQUENCE [LARGE SCALE GENOMIC DNA]</scope>
    <source>
        <strain evidence="3 4">SY75</strain>
    </source>
</reference>
<dbReference type="KEGG" id="pgab:PGSY75_0045000"/>
<evidence type="ECO:0000313" key="4">
    <source>
        <dbReference type="Proteomes" id="UP000076004"/>
    </source>
</evidence>
<sequence>KKPKITRPTDIFRILEIPQNDSGMPTYRSTNKYVPYKSGHYAGKTYIYVENDDDTDNYVVISDTTDVTSSSESEYEEIDMYMPRSPKYKTLIEVVLKPNSKTHDAENTHIDNIVDTTHMPTNTLTDEKWNRLKNKFLSQYLEHIGPDVSLNNELQNDDMSKDTHPNTVDVNNV</sequence>
<dbReference type="Pfam" id="PF15445">
    <property type="entry name" value="ATS"/>
    <property type="match status" value="1"/>
</dbReference>
<protein>
    <submittedName>
        <fullName evidence="3">Putative EMP1-like protein</fullName>
    </submittedName>
</protein>
<dbReference type="RefSeq" id="XP_018638654.1">
    <property type="nucleotide sequence ID" value="XM_018783564.1"/>
</dbReference>
<feature type="domain" description="Plasmodium falciparum erythrocyte membrane protein 1 acidic terminal segment" evidence="2">
    <location>
        <begin position="7"/>
        <end position="172"/>
    </location>
</feature>
<evidence type="ECO:0000256" key="1">
    <source>
        <dbReference type="SAM" id="MobiDB-lite"/>
    </source>
</evidence>
<dbReference type="Proteomes" id="UP000076004">
    <property type="component" value="Unassembled WGS sequence"/>
</dbReference>
<dbReference type="InterPro" id="IPR044932">
    <property type="entry name" value="PfEMP1_ATS_sf"/>
</dbReference>
<dbReference type="AlphaFoldDB" id="A0A151L1V0"/>
<feature type="non-terminal residue" evidence="3">
    <location>
        <position position="173"/>
    </location>
</feature>
<gene>
    <name evidence="3" type="ORF">PGSY75_0045000</name>
</gene>
<comment type="caution">
    <text evidence="3">The sequence shown here is derived from an EMBL/GenBank/DDBJ whole genome shotgun (WGS) entry which is preliminary data.</text>
</comment>
<accession>A0A151L1V0</accession>
<feature type="region of interest" description="Disordered" evidence="1">
    <location>
        <begin position="152"/>
        <end position="173"/>
    </location>
</feature>
<feature type="non-terminal residue" evidence="3">
    <location>
        <position position="1"/>
    </location>
</feature>
<proteinExistence type="predicted"/>
<dbReference type="GeneID" id="29774179"/>